<dbReference type="GO" id="GO:0006897">
    <property type="term" value="P:endocytosis"/>
    <property type="evidence" value="ECO:0007669"/>
    <property type="project" value="TreeGrafter"/>
</dbReference>
<keyword evidence="6 8" id="KW-0472">Membrane</keyword>
<name>A0A9J2PMQ1_ASCLU</name>
<evidence type="ECO:0000256" key="8">
    <source>
        <dbReference type="SAM" id="Phobius"/>
    </source>
</evidence>
<feature type="transmembrane region" description="Helical" evidence="8">
    <location>
        <begin position="320"/>
        <end position="343"/>
    </location>
</feature>
<dbReference type="PANTHER" id="PTHR10796:SF95">
    <property type="entry name" value="SSD DOMAIN-CONTAINING PROTEIN"/>
    <property type="match status" value="1"/>
</dbReference>
<feature type="transmembrane region" description="Helical" evidence="8">
    <location>
        <begin position="428"/>
        <end position="456"/>
    </location>
</feature>
<evidence type="ECO:0000259" key="9">
    <source>
        <dbReference type="PROSITE" id="PS50156"/>
    </source>
</evidence>
<dbReference type="PANTHER" id="PTHR10796">
    <property type="entry name" value="PATCHED-RELATED"/>
    <property type="match status" value="1"/>
</dbReference>
<sequence>MFWLAPAERPAFHRTTNTYRPSGKVRHRYDLLLQTNMKPHLQSSVQYIRRSTFQVTTIFTLICSIKIPFTQIQDDFKLGYTPADARSLVELEIYNDFANGGPLTLFVFLMAADGGSMARMKQLNETVKIIEEIGTQFKVKNQSFYDICTSFCNVNEPVVQFRNGMMLKSVSSSDANGTLFDNLSLRYPIMTSLGLEFDLSPNFHGVETYAEGKEPKQAFTNIKYVKIIMLIIRIDKPDSWTDEDAKTWDVAIRKRFNENYNASVVVPRVFSFSFFEEEVTRASLTAFPYVFVGLVIMVVFSVVTVAISAWYLHLWTPYKMVLATVACITPVMATASCLGLLFWCGLRFASILLITPFLLLAIGVDDAYIIINAWGRICVERTRHPVPSDTLHNRITEVLRDAGPSITLTSLTNMLAFAIGAYSATNEIQLFCIANVVAMFFDLLYTVVLYVPVLVICARCEKRLEGPDTRHTFHKMSDFCSSYCKWLSSGYTSICVLLIMCAYWSISIYGMKHITPSIQSSKLVIIGSPMEQLLDMRDKYVQSEYLFVTVIVGNAGNLTDPRRRQRIHSMVEQFESMPECNGQRFTYFWMRDYERFLLTSDIDVQMDEDSRAEWSPYSSQSIQEFLEWSENKIWGAFIVFDNHTNSVSKFSLIVRYHGLHVAQFTEKLRMMKEWRAIAENYTDLSATIYNDDGVFIDQIESLIPRTAQSTIYCFVCMLLICSLFMPNLIAVLAASAPIVSIFVGVAGFMTLWHVDLDPISMTALILSIGMSVDYLAHISYHYYNISMFHPSMSSVEVMQQALSVIAYPLLQCCFSNVFLALCLLFVNTYITRVIVKTVLLVVLFGSMHALVIIPAFLCAFSKWRFKRVVQPAIPTKENR</sequence>
<dbReference type="Gene3D" id="1.20.1640.10">
    <property type="entry name" value="Multidrug efflux transporter AcrB transmembrane domain"/>
    <property type="match status" value="2"/>
</dbReference>
<evidence type="ECO:0000256" key="7">
    <source>
        <dbReference type="ARBA" id="ARBA00023180"/>
    </source>
</evidence>
<dbReference type="Pfam" id="PF02460">
    <property type="entry name" value="Patched"/>
    <property type="match status" value="1"/>
</dbReference>
<proteinExistence type="inferred from homology"/>
<dbReference type="FunFam" id="1.20.1640.10:FF:000013">
    <property type="entry name" value="PaTched Related family"/>
    <property type="match status" value="1"/>
</dbReference>
<comment type="similarity">
    <text evidence="2">Belongs to the patched family.</text>
</comment>
<evidence type="ECO:0000256" key="3">
    <source>
        <dbReference type="ARBA" id="ARBA00022475"/>
    </source>
</evidence>
<organism evidence="10 11">
    <name type="scientific">Ascaris lumbricoides</name>
    <name type="common">Giant roundworm</name>
    <dbReference type="NCBI Taxonomy" id="6252"/>
    <lineage>
        <taxon>Eukaryota</taxon>
        <taxon>Metazoa</taxon>
        <taxon>Ecdysozoa</taxon>
        <taxon>Nematoda</taxon>
        <taxon>Chromadorea</taxon>
        <taxon>Rhabditida</taxon>
        <taxon>Spirurina</taxon>
        <taxon>Ascaridomorpha</taxon>
        <taxon>Ascaridoidea</taxon>
        <taxon>Ascarididae</taxon>
        <taxon>Ascaris</taxon>
    </lineage>
</organism>
<dbReference type="PROSITE" id="PS50156">
    <property type="entry name" value="SSD"/>
    <property type="match status" value="1"/>
</dbReference>
<keyword evidence="3" id="KW-1003">Cell membrane</keyword>
<feature type="transmembrane region" description="Helical" evidence="8">
    <location>
        <begin position="759"/>
        <end position="783"/>
    </location>
</feature>
<evidence type="ECO:0000313" key="10">
    <source>
        <dbReference type="Proteomes" id="UP000036681"/>
    </source>
</evidence>
<feature type="transmembrane region" description="Helical" evidence="8">
    <location>
        <begin position="349"/>
        <end position="371"/>
    </location>
</feature>
<accession>A0A9J2PMQ1</accession>
<dbReference type="AlphaFoldDB" id="A0A9J2PMQ1"/>
<comment type="subcellular location">
    <subcellularLocation>
        <location evidence="1">Cell membrane</location>
        <topology evidence="1">Multi-pass membrane protein</topology>
    </subcellularLocation>
</comment>
<feature type="transmembrane region" description="Helical" evidence="8">
    <location>
        <begin position="804"/>
        <end position="826"/>
    </location>
</feature>
<feature type="transmembrane region" description="Helical" evidence="8">
    <location>
        <begin position="491"/>
        <end position="511"/>
    </location>
</feature>
<feature type="transmembrane region" description="Helical" evidence="8">
    <location>
        <begin position="838"/>
        <end position="860"/>
    </location>
</feature>
<dbReference type="GO" id="GO:0005886">
    <property type="term" value="C:plasma membrane"/>
    <property type="evidence" value="ECO:0007669"/>
    <property type="project" value="UniProtKB-SubCell"/>
</dbReference>
<keyword evidence="7" id="KW-0325">Glycoprotein</keyword>
<keyword evidence="4 8" id="KW-0812">Transmembrane</keyword>
<evidence type="ECO:0000256" key="5">
    <source>
        <dbReference type="ARBA" id="ARBA00022989"/>
    </source>
</evidence>
<evidence type="ECO:0000313" key="11">
    <source>
        <dbReference type="WBParaSite" id="ALUE_0001059901-mRNA-1"/>
    </source>
</evidence>
<dbReference type="InterPro" id="IPR051697">
    <property type="entry name" value="Patched_domain-protein"/>
</dbReference>
<feature type="domain" description="SSD" evidence="9">
    <location>
        <begin position="290"/>
        <end position="456"/>
    </location>
</feature>
<dbReference type="InterPro" id="IPR003392">
    <property type="entry name" value="PTHD_SSD"/>
</dbReference>
<feature type="transmembrane region" description="Helical" evidence="8">
    <location>
        <begin position="402"/>
        <end position="422"/>
    </location>
</feature>
<dbReference type="Proteomes" id="UP000036681">
    <property type="component" value="Unplaced"/>
</dbReference>
<keyword evidence="5 8" id="KW-1133">Transmembrane helix</keyword>
<keyword evidence="10" id="KW-1185">Reference proteome</keyword>
<protein>
    <submittedName>
        <fullName evidence="11">SSD domain-containing protein</fullName>
    </submittedName>
</protein>
<evidence type="ECO:0000256" key="6">
    <source>
        <dbReference type="ARBA" id="ARBA00023136"/>
    </source>
</evidence>
<reference evidence="11" key="1">
    <citation type="submission" date="2023-03" db="UniProtKB">
        <authorList>
            <consortium name="WormBaseParasite"/>
        </authorList>
    </citation>
    <scope>IDENTIFICATION</scope>
</reference>
<dbReference type="WBParaSite" id="ALUE_0001059901-mRNA-1">
    <property type="protein sequence ID" value="ALUE_0001059901-mRNA-1"/>
    <property type="gene ID" value="ALUE_0001059901"/>
</dbReference>
<feature type="transmembrane region" description="Helical" evidence="8">
    <location>
        <begin position="289"/>
        <end position="313"/>
    </location>
</feature>
<feature type="transmembrane region" description="Helical" evidence="8">
    <location>
        <begin position="732"/>
        <end position="753"/>
    </location>
</feature>
<dbReference type="GO" id="GO:0030659">
    <property type="term" value="C:cytoplasmic vesicle membrane"/>
    <property type="evidence" value="ECO:0007669"/>
    <property type="project" value="TreeGrafter"/>
</dbReference>
<evidence type="ECO:0000256" key="1">
    <source>
        <dbReference type="ARBA" id="ARBA00004651"/>
    </source>
</evidence>
<feature type="transmembrane region" description="Helical" evidence="8">
    <location>
        <begin position="709"/>
        <end position="725"/>
    </location>
</feature>
<dbReference type="SUPFAM" id="SSF82866">
    <property type="entry name" value="Multidrug efflux transporter AcrB transmembrane domain"/>
    <property type="match status" value="2"/>
</dbReference>
<dbReference type="GO" id="GO:0018996">
    <property type="term" value="P:molting cycle, collagen and cuticulin-based cuticle"/>
    <property type="evidence" value="ECO:0007669"/>
    <property type="project" value="TreeGrafter"/>
</dbReference>
<evidence type="ECO:0000256" key="4">
    <source>
        <dbReference type="ARBA" id="ARBA00022692"/>
    </source>
</evidence>
<evidence type="ECO:0000256" key="2">
    <source>
        <dbReference type="ARBA" id="ARBA00005585"/>
    </source>
</evidence>
<dbReference type="InterPro" id="IPR000731">
    <property type="entry name" value="SSD"/>
</dbReference>